<dbReference type="Pfam" id="PF01580">
    <property type="entry name" value="FtsK_SpoIIIE"/>
    <property type="match status" value="1"/>
</dbReference>
<evidence type="ECO:0000313" key="3">
    <source>
        <dbReference type="EMBL" id="KRL50138.1"/>
    </source>
</evidence>
<dbReference type="InterPro" id="IPR027417">
    <property type="entry name" value="P-loop_NTPase"/>
</dbReference>
<dbReference type="PROSITE" id="PS50901">
    <property type="entry name" value="FTSK"/>
    <property type="match status" value="1"/>
</dbReference>
<dbReference type="Gene3D" id="3.40.50.300">
    <property type="entry name" value="P-loop containing nucleotide triphosphate hydrolases"/>
    <property type="match status" value="1"/>
</dbReference>
<proteinExistence type="predicted"/>
<protein>
    <recommendedName>
        <fullName evidence="2">FtsK domain-containing protein</fullName>
    </recommendedName>
</protein>
<dbReference type="SUPFAM" id="SSF52540">
    <property type="entry name" value="P-loop containing nucleoside triphosphate hydrolases"/>
    <property type="match status" value="1"/>
</dbReference>
<sequence>MKENSLIPLNDVLAWNLEKQPHAAITGKTGAGKTQFIYYLLLEAAKMTSEIYVLDGKGGDLSNLTSVHVAQSTEEVVNVFKLLVTKMHDRISAIKSKNLGNVTAVDIGFDPIFCFIDELAAIMINAKKGDRKNKIANRANAKIKSWSKLKEDSTQEILDAITELILVARQSSIHLVISAQHFDAKLLDDSTVRSNLSMKVLLGRQTPQEYNMMNLVAEQLPLVDFSVVGSGIIMLDGLGWVHARPFETPFITFNGCTPNEVLTDRIKNDSPPTN</sequence>
<reference evidence="3 4" key="1">
    <citation type="journal article" date="2015" name="Genome Announc.">
        <title>Expanding the biotechnology potential of lactobacilli through comparative genomics of 213 strains and associated genera.</title>
        <authorList>
            <person name="Sun Z."/>
            <person name="Harris H.M."/>
            <person name="McCann A."/>
            <person name="Guo C."/>
            <person name="Argimon S."/>
            <person name="Zhang W."/>
            <person name="Yang X."/>
            <person name="Jeffery I.B."/>
            <person name="Cooney J.C."/>
            <person name="Kagawa T.F."/>
            <person name="Liu W."/>
            <person name="Song Y."/>
            <person name="Salvetti E."/>
            <person name="Wrobel A."/>
            <person name="Rasinkangas P."/>
            <person name="Parkhill J."/>
            <person name="Rea M.C."/>
            <person name="O'Sullivan O."/>
            <person name="Ritari J."/>
            <person name="Douillard F.P."/>
            <person name="Paul Ross R."/>
            <person name="Yang R."/>
            <person name="Briner A.E."/>
            <person name="Felis G.E."/>
            <person name="de Vos W.M."/>
            <person name="Barrangou R."/>
            <person name="Klaenhammer T.R."/>
            <person name="Caufield P.W."/>
            <person name="Cui Y."/>
            <person name="Zhang H."/>
            <person name="O'Toole P.W."/>
        </authorList>
    </citation>
    <scope>NUCLEOTIDE SEQUENCE [LARGE SCALE GENOMIC DNA]</scope>
    <source>
        <strain evidence="3 4">DSM 15429</strain>
    </source>
</reference>
<dbReference type="GO" id="GO:0005524">
    <property type="term" value="F:ATP binding"/>
    <property type="evidence" value="ECO:0007669"/>
    <property type="project" value="UniProtKB-UniRule"/>
</dbReference>
<accession>A0A0R1R5Y6</accession>
<keyword evidence="1" id="KW-0067">ATP-binding</keyword>
<dbReference type="AlphaFoldDB" id="A0A0R1R5Y6"/>
<dbReference type="RefSeq" id="WP_056963145.1">
    <property type="nucleotide sequence ID" value="NZ_AZFC01000003.1"/>
</dbReference>
<dbReference type="PATRIC" id="fig|1423805.4.peg.2335"/>
<feature type="binding site" evidence="1">
    <location>
        <begin position="27"/>
        <end position="34"/>
    </location>
    <ligand>
        <name>ATP</name>
        <dbReference type="ChEBI" id="CHEBI:30616"/>
    </ligand>
</feature>
<gene>
    <name evidence="3" type="ORF">FD37_GL002269</name>
</gene>
<dbReference type="Proteomes" id="UP000051835">
    <property type="component" value="Unassembled WGS sequence"/>
</dbReference>
<dbReference type="InterPro" id="IPR002543">
    <property type="entry name" value="FtsK_dom"/>
</dbReference>
<evidence type="ECO:0000256" key="1">
    <source>
        <dbReference type="PROSITE-ProRule" id="PRU00289"/>
    </source>
</evidence>
<evidence type="ECO:0000259" key="2">
    <source>
        <dbReference type="PROSITE" id="PS50901"/>
    </source>
</evidence>
<keyword evidence="1" id="KW-0547">Nucleotide-binding</keyword>
<name>A0A0R1R5Y6_9LACO</name>
<dbReference type="EMBL" id="AZFC01000003">
    <property type="protein sequence ID" value="KRL50138.1"/>
    <property type="molecule type" value="Genomic_DNA"/>
</dbReference>
<evidence type="ECO:0000313" key="4">
    <source>
        <dbReference type="Proteomes" id="UP000051835"/>
    </source>
</evidence>
<comment type="caution">
    <text evidence="3">The sequence shown here is derived from an EMBL/GenBank/DDBJ whole genome shotgun (WGS) entry which is preliminary data.</text>
</comment>
<feature type="domain" description="FtsK" evidence="2">
    <location>
        <begin position="9"/>
        <end position="211"/>
    </location>
</feature>
<organism evidence="3 4">
    <name type="scientific">Levilactobacillus spicheri DSM 15429</name>
    <dbReference type="NCBI Taxonomy" id="1423805"/>
    <lineage>
        <taxon>Bacteria</taxon>
        <taxon>Bacillati</taxon>
        <taxon>Bacillota</taxon>
        <taxon>Bacilli</taxon>
        <taxon>Lactobacillales</taxon>
        <taxon>Lactobacillaceae</taxon>
        <taxon>Levilactobacillus</taxon>
    </lineage>
</organism>
<dbReference type="GO" id="GO:0003677">
    <property type="term" value="F:DNA binding"/>
    <property type="evidence" value="ECO:0007669"/>
    <property type="project" value="InterPro"/>
</dbReference>